<dbReference type="Pfam" id="PF01171">
    <property type="entry name" value="ATP_bind_3"/>
    <property type="match status" value="1"/>
</dbReference>
<dbReference type="GO" id="GO:0005524">
    <property type="term" value="F:ATP binding"/>
    <property type="evidence" value="ECO:0007669"/>
    <property type="project" value="UniProtKB-UniRule"/>
</dbReference>
<feature type="domain" description="tRNA(Ile)-lysidine/2-thiocytidine synthase N-terminal" evidence="8">
    <location>
        <begin position="23"/>
        <end position="199"/>
    </location>
</feature>
<evidence type="ECO:0000313" key="9">
    <source>
        <dbReference type="EMBL" id="SIT74379.1"/>
    </source>
</evidence>
<evidence type="ECO:0000256" key="2">
    <source>
        <dbReference type="ARBA" id="ARBA00022694"/>
    </source>
</evidence>
<dbReference type="InterPro" id="IPR011063">
    <property type="entry name" value="TilS/TtcA_N"/>
</dbReference>
<comment type="catalytic activity">
    <reaction evidence="5 6">
        <text>cytidine(34) in tRNA(Ile2) + L-lysine + ATP = lysidine(34) in tRNA(Ile2) + AMP + diphosphate + H(+)</text>
        <dbReference type="Rhea" id="RHEA:43744"/>
        <dbReference type="Rhea" id="RHEA-COMP:10625"/>
        <dbReference type="Rhea" id="RHEA-COMP:10670"/>
        <dbReference type="ChEBI" id="CHEBI:15378"/>
        <dbReference type="ChEBI" id="CHEBI:30616"/>
        <dbReference type="ChEBI" id="CHEBI:32551"/>
        <dbReference type="ChEBI" id="CHEBI:33019"/>
        <dbReference type="ChEBI" id="CHEBI:82748"/>
        <dbReference type="ChEBI" id="CHEBI:83665"/>
        <dbReference type="ChEBI" id="CHEBI:456215"/>
        <dbReference type="EC" id="6.3.4.19"/>
    </reaction>
</comment>
<dbReference type="EC" id="6.3.4.19" evidence="6"/>
<keyword evidence="6" id="KW-0963">Cytoplasm</keyword>
<comment type="similarity">
    <text evidence="6">Belongs to the tRNA(Ile)-lysidine synthase family.</text>
</comment>
<keyword evidence="4 6" id="KW-0067">ATP-binding</keyword>
<dbReference type="PANTHER" id="PTHR43033:SF1">
    <property type="entry name" value="TRNA(ILE)-LYSIDINE SYNTHASE-RELATED"/>
    <property type="match status" value="1"/>
</dbReference>
<dbReference type="SUPFAM" id="SSF52402">
    <property type="entry name" value="Adenine nucleotide alpha hydrolases-like"/>
    <property type="match status" value="1"/>
</dbReference>
<keyword evidence="1 6" id="KW-0436">Ligase</keyword>
<comment type="domain">
    <text evidence="6">The N-terminal region contains the highly conserved SGGXDS motif, predicted to be a P-loop motif involved in ATP binding.</text>
</comment>
<feature type="coiled-coil region" evidence="7">
    <location>
        <begin position="214"/>
        <end position="241"/>
    </location>
</feature>
<dbReference type="InterPro" id="IPR012795">
    <property type="entry name" value="tRNA_Ile_lys_synt_N"/>
</dbReference>
<evidence type="ECO:0000256" key="5">
    <source>
        <dbReference type="ARBA" id="ARBA00048539"/>
    </source>
</evidence>
<comment type="subcellular location">
    <subcellularLocation>
        <location evidence="6">Cytoplasm</location>
    </subcellularLocation>
</comment>
<sequence>MSGPEPDLIATLRAAFGPQPPRFAIAVSGGGDSVALLHLCCRAFPPATFRAVTVDHGLRKGSAREAAMVAELARAAGVRHDVLRWSGWDGQGNLQDAARRARYGLMRDWAHGQGIATLATAHTADDQAETLLMRLARESGVDGLSAMAPRRNLGGITLLRPLLGVTRAALRGVLRDNGLPWAEDPGNEDATFARVRARRVLAELAPLGITAPGLARVAAQMREAREALERQTEAAAREIATLDGGDILLPREAFHALPAEIARRLMAGAICWVGDATNPPRRAPLLALLRSPEGTLGGCRILPDGEAVRITREHGAVRDLRSPVSDLWDGRWRLRGPAAGPGLVAGALGPAGLAQIADWRASGRPRAALLAGPAVWRGGRLVAAPLAEPGGDWQAERAGGLAGFFASLLSH</sequence>
<dbReference type="GO" id="GO:0006400">
    <property type="term" value="P:tRNA modification"/>
    <property type="evidence" value="ECO:0007669"/>
    <property type="project" value="UniProtKB-UniRule"/>
</dbReference>
<dbReference type="GO" id="GO:0032267">
    <property type="term" value="F:tRNA(Ile)-lysidine synthase activity"/>
    <property type="evidence" value="ECO:0007669"/>
    <property type="project" value="UniProtKB-EC"/>
</dbReference>
<keyword evidence="3 6" id="KW-0547">Nucleotide-binding</keyword>
<protein>
    <recommendedName>
        <fullName evidence="6">tRNA(Ile)-lysidine synthase</fullName>
        <ecNumber evidence="6">6.3.4.19</ecNumber>
    </recommendedName>
    <alternativeName>
        <fullName evidence="6">tRNA(Ile)-2-lysyl-cytidine synthase</fullName>
    </alternativeName>
    <alternativeName>
        <fullName evidence="6">tRNA(Ile)-lysidine synthetase</fullName>
    </alternativeName>
</protein>
<gene>
    <name evidence="6" type="primary">tilS</name>
    <name evidence="9" type="ORF">SAMN05421849_0147</name>
</gene>
<dbReference type="InterPro" id="IPR014729">
    <property type="entry name" value="Rossmann-like_a/b/a_fold"/>
</dbReference>
<dbReference type="EMBL" id="FTPS01000001">
    <property type="protein sequence ID" value="SIT74379.1"/>
    <property type="molecule type" value="Genomic_DNA"/>
</dbReference>
<keyword evidence="10" id="KW-1185">Reference proteome</keyword>
<evidence type="ECO:0000256" key="1">
    <source>
        <dbReference type="ARBA" id="ARBA00022598"/>
    </source>
</evidence>
<evidence type="ECO:0000259" key="8">
    <source>
        <dbReference type="Pfam" id="PF01171"/>
    </source>
</evidence>
<dbReference type="NCBIfam" id="TIGR02432">
    <property type="entry name" value="lysidine_TilS_N"/>
    <property type="match status" value="1"/>
</dbReference>
<evidence type="ECO:0000313" key="10">
    <source>
        <dbReference type="Proteomes" id="UP000192455"/>
    </source>
</evidence>
<dbReference type="RefSeq" id="WP_076646369.1">
    <property type="nucleotide sequence ID" value="NZ_FTPS01000001.1"/>
</dbReference>
<name>A0A1R3W8T2_9RHOB</name>
<feature type="binding site" evidence="6">
    <location>
        <begin position="28"/>
        <end position="33"/>
    </location>
    <ligand>
        <name>ATP</name>
        <dbReference type="ChEBI" id="CHEBI:30616"/>
    </ligand>
</feature>
<keyword evidence="2 6" id="KW-0819">tRNA processing</keyword>
<organism evidence="9 10">
    <name type="scientific">Pontibaca methylaminivorans</name>
    <dbReference type="NCBI Taxonomy" id="515897"/>
    <lineage>
        <taxon>Bacteria</taxon>
        <taxon>Pseudomonadati</taxon>
        <taxon>Pseudomonadota</taxon>
        <taxon>Alphaproteobacteria</taxon>
        <taxon>Rhodobacterales</taxon>
        <taxon>Roseobacteraceae</taxon>
        <taxon>Pontibaca</taxon>
    </lineage>
</organism>
<evidence type="ECO:0000256" key="4">
    <source>
        <dbReference type="ARBA" id="ARBA00022840"/>
    </source>
</evidence>
<evidence type="ECO:0000256" key="7">
    <source>
        <dbReference type="SAM" id="Coils"/>
    </source>
</evidence>
<evidence type="ECO:0000256" key="3">
    <source>
        <dbReference type="ARBA" id="ARBA00022741"/>
    </source>
</evidence>
<evidence type="ECO:0000256" key="6">
    <source>
        <dbReference type="HAMAP-Rule" id="MF_01161"/>
    </source>
</evidence>
<dbReference type="Proteomes" id="UP000192455">
    <property type="component" value="Unassembled WGS sequence"/>
</dbReference>
<dbReference type="HAMAP" id="MF_01161">
    <property type="entry name" value="tRNA_Ile_lys_synt"/>
    <property type="match status" value="1"/>
</dbReference>
<dbReference type="GO" id="GO:0005737">
    <property type="term" value="C:cytoplasm"/>
    <property type="evidence" value="ECO:0007669"/>
    <property type="project" value="UniProtKB-SubCell"/>
</dbReference>
<reference evidence="9 10" key="1">
    <citation type="submission" date="2017-01" db="EMBL/GenBank/DDBJ databases">
        <authorList>
            <person name="Mah S.A."/>
            <person name="Swanson W.J."/>
            <person name="Moy G.W."/>
            <person name="Vacquier V.D."/>
        </authorList>
    </citation>
    <scope>NUCLEOTIDE SEQUENCE [LARGE SCALE GENOMIC DNA]</scope>
    <source>
        <strain evidence="9 10">DSM 21219</strain>
    </source>
</reference>
<comment type="function">
    <text evidence="6">Ligates lysine onto the cytidine present at position 34 of the AUA codon-specific tRNA(Ile) that contains the anticodon CAU, in an ATP-dependent manner. Cytidine is converted to lysidine, thus changing the amino acid specificity of the tRNA from methionine to isoleucine.</text>
</comment>
<proteinExistence type="inferred from homology"/>
<dbReference type="STRING" id="515897.SAMN05421849_0147"/>
<dbReference type="InterPro" id="IPR012094">
    <property type="entry name" value="tRNA_Ile_lys_synt"/>
</dbReference>
<dbReference type="Gene3D" id="3.40.50.620">
    <property type="entry name" value="HUPs"/>
    <property type="match status" value="1"/>
</dbReference>
<dbReference type="AlphaFoldDB" id="A0A1R3W8T2"/>
<dbReference type="CDD" id="cd01992">
    <property type="entry name" value="TilS_N"/>
    <property type="match status" value="1"/>
</dbReference>
<keyword evidence="7" id="KW-0175">Coiled coil</keyword>
<accession>A0A1R3W8T2</accession>
<dbReference type="PANTHER" id="PTHR43033">
    <property type="entry name" value="TRNA(ILE)-LYSIDINE SYNTHASE-RELATED"/>
    <property type="match status" value="1"/>
</dbReference>